<feature type="compositionally biased region" description="Low complexity" evidence="1">
    <location>
        <begin position="9"/>
        <end position="26"/>
    </location>
</feature>
<dbReference type="Proteomes" id="UP000552097">
    <property type="component" value="Unassembled WGS sequence"/>
</dbReference>
<protein>
    <submittedName>
        <fullName evidence="2">Uncharacterized protein</fullName>
    </submittedName>
</protein>
<evidence type="ECO:0000313" key="2">
    <source>
        <dbReference type="EMBL" id="MBB5807512.1"/>
    </source>
</evidence>
<name>A0A7W9HS65_9PSEU</name>
<sequence>MTDPDDADTASSAAAAASDTAAAASEEAARRRRLAEVFGDVLPEGSSDEPTPTGRDDRWYEENRPPHHGG</sequence>
<dbReference type="RefSeq" id="WP_184929754.1">
    <property type="nucleotide sequence ID" value="NZ_JACHMO010000001.1"/>
</dbReference>
<reference evidence="2 3" key="1">
    <citation type="submission" date="2020-08" db="EMBL/GenBank/DDBJ databases">
        <title>Sequencing the genomes of 1000 actinobacteria strains.</title>
        <authorList>
            <person name="Klenk H.-P."/>
        </authorList>
    </citation>
    <scope>NUCLEOTIDE SEQUENCE [LARGE SCALE GENOMIC DNA]</scope>
    <source>
        <strain evidence="2 3">DSM 45486</strain>
    </source>
</reference>
<evidence type="ECO:0000313" key="3">
    <source>
        <dbReference type="Proteomes" id="UP000552097"/>
    </source>
</evidence>
<dbReference type="AlphaFoldDB" id="A0A7W9HS65"/>
<feature type="region of interest" description="Disordered" evidence="1">
    <location>
        <begin position="1"/>
        <end position="70"/>
    </location>
</feature>
<comment type="caution">
    <text evidence="2">The sequence shown here is derived from an EMBL/GenBank/DDBJ whole genome shotgun (WGS) entry which is preliminary data.</text>
</comment>
<feature type="compositionally biased region" description="Basic and acidic residues" evidence="1">
    <location>
        <begin position="54"/>
        <end position="70"/>
    </location>
</feature>
<keyword evidence="3" id="KW-1185">Reference proteome</keyword>
<organism evidence="2 3">
    <name type="scientific">Saccharothrix ecbatanensis</name>
    <dbReference type="NCBI Taxonomy" id="1105145"/>
    <lineage>
        <taxon>Bacteria</taxon>
        <taxon>Bacillati</taxon>
        <taxon>Actinomycetota</taxon>
        <taxon>Actinomycetes</taxon>
        <taxon>Pseudonocardiales</taxon>
        <taxon>Pseudonocardiaceae</taxon>
        <taxon>Saccharothrix</taxon>
    </lineage>
</organism>
<evidence type="ECO:0000256" key="1">
    <source>
        <dbReference type="SAM" id="MobiDB-lite"/>
    </source>
</evidence>
<accession>A0A7W9HS65</accession>
<dbReference type="EMBL" id="JACHMO010000001">
    <property type="protein sequence ID" value="MBB5807512.1"/>
    <property type="molecule type" value="Genomic_DNA"/>
</dbReference>
<gene>
    <name evidence="2" type="ORF">F4560_007280</name>
</gene>
<proteinExistence type="predicted"/>